<proteinExistence type="predicted"/>
<sequence length="330" mass="36576">MLGEPGSRTGTSSSSAPSSSVPKTVLDSQSSRRVSQSPPFGAPPVTPYVAPLVPLFDSPPAHHDHVPEETPPPIAAEIHPDLLVPPSAPYSMDTVEDLLAQPDREGLPVLDPDRPHGTSWFGVDGSVAQNVTKVIKGYFPDVHPNWKLTPDHVRKTWPKKRELPSLKDVYDKNKAGQFVDPRSEQIYNEVVARIEDLQTKLTQQSLDGIPVTLSTPEMGQIYKEKKGRTLGMGSINDVPIETSSYGQRRADEVTQLRFELNSARSAFTARIGSVEGFLDVLADGNPHLETMFAEMRRQNPVPEPPRTHEDEEEVERRSQDLFEEIQNNNP</sequence>
<dbReference type="HOGENOM" id="CLU_033858_0_1_1"/>
<evidence type="ECO:0000313" key="2">
    <source>
        <dbReference type="EnsemblPlants" id="Bo7g026590.1"/>
    </source>
</evidence>
<feature type="compositionally biased region" description="Low complexity" evidence="1">
    <location>
        <begin position="28"/>
        <end position="39"/>
    </location>
</feature>
<feature type="compositionally biased region" description="Low complexity" evidence="1">
    <location>
        <begin position="1"/>
        <end position="20"/>
    </location>
</feature>
<protein>
    <submittedName>
        <fullName evidence="2">Uncharacterized protein</fullName>
    </submittedName>
</protein>
<dbReference type="EnsemblPlants" id="Bo7g026590.1">
    <property type="protein sequence ID" value="Bo7g026590.1"/>
    <property type="gene ID" value="Bo7g026590"/>
</dbReference>
<dbReference type="Gramene" id="Bo7g026590.1">
    <property type="protein sequence ID" value="Bo7g026590.1"/>
    <property type="gene ID" value="Bo7g026590"/>
</dbReference>
<accession>A0A0D3D4B8</accession>
<evidence type="ECO:0000256" key="1">
    <source>
        <dbReference type="SAM" id="MobiDB-lite"/>
    </source>
</evidence>
<evidence type="ECO:0000313" key="3">
    <source>
        <dbReference type="Proteomes" id="UP000032141"/>
    </source>
</evidence>
<feature type="compositionally biased region" description="Basic and acidic residues" evidence="1">
    <location>
        <begin position="305"/>
        <end position="320"/>
    </location>
</feature>
<reference evidence="2" key="2">
    <citation type="submission" date="2015-03" db="UniProtKB">
        <authorList>
            <consortium name="EnsemblPlants"/>
        </authorList>
    </citation>
    <scope>IDENTIFICATION</scope>
</reference>
<reference evidence="2 3" key="1">
    <citation type="journal article" date="2014" name="Genome Biol.">
        <title>Transcriptome and methylome profiling reveals relics of genome dominance in the mesopolyploid Brassica oleracea.</title>
        <authorList>
            <person name="Parkin I.A."/>
            <person name="Koh C."/>
            <person name="Tang H."/>
            <person name="Robinson S.J."/>
            <person name="Kagale S."/>
            <person name="Clarke W.E."/>
            <person name="Town C.D."/>
            <person name="Nixon J."/>
            <person name="Krishnakumar V."/>
            <person name="Bidwell S.L."/>
            <person name="Denoeud F."/>
            <person name="Belcram H."/>
            <person name="Links M.G."/>
            <person name="Just J."/>
            <person name="Clarke C."/>
            <person name="Bender T."/>
            <person name="Huebert T."/>
            <person name="Mason A.S."/>
            <person name="Pires J.C."/>
            <person name="Barker G."/>
            <person name="Moore J."/>
            <person name="Walley P.G."/>
            <person name="Manoli S."/>
            <person name="Batley J."/>
            <person name="Edwards D."/>
            <person name="Nelson M.N."/>
            <person name="Wang X."/>
            <person name="Paterson A.H."/>
            <person name="King G."/>
            <person name="Bancroft I."/>
            <person name="Chalhoub B."/>
            <person name="Sharpe A.G."/>
        </authorList>
    </citation>
    <scope>NUCLEOTIDE SEQUENCE</scope>
    <source>
        <strain evidence="2 3">cv. TO1000</strain>
    </source>
</reference>
<feature type="region of interest" description="Disordered" evidence="1">
    <location>
        <begin position="1"/>
        <end position="90"/>
    </location>
</feature>
<organism evidence="2 3">
    <name type="scientific">Brassica oleracea var. oleracea</name>
    <dbReference type="NCBI Taxonomy" id="109376"/>
    <lineage>
        <taxon>Eukaryota</taxon>
        <taxon>Viridiplantae</taxon>
        <taxon>Streptophyta</taxon>
        <taxon>Embryophyta</taxon>
        <taxon>Tracheophyta</taxon>
        <taxon>Spermatophyta</taxon>
        <taxon>Magnoliopsida</taxon>
        <taxon>eudicotyledons</taxon>
        <taxon>Gunneridae</taxon>
        <taxon>Pentapetalae</taxon>
        <taxon>rosids</taxon>
        <taxon>malvids</taxon>
        <taxon>Brassicales</taxon>
        <taxon>Brassicaceae</taxon>
        <taxon>Brassiceae</taxon>
        <taxon>Brassica</taxon>
    </lineage>
</organism>
<feature type="region of interest" description="Disordered" evidence="1">
    <location>
        <begin position="295"/>
        <end position="330"/>
    </location>
</feature>
<name>A0A0D3D4B8_BRAOL</name>
<keyword evidence="3" id="KW-1185">Reference proteome</keyword>
<dbReference type="AlphaFoldDB" id="A0A0D3D4B8"/>
<dbReference type="Proteomes" id="UP000032141">
    <property type="component" value="Chromosome C7"/>
</dbReference>